<dbReference type="EMBL" id="CP018154">
    <property type="protein sequence ID" value="APG61506.1"/>
    <property type="molecule type" value="Genomic_DNA"/>
</dbReference>
<evidence type="ECO:0000313" key="6">
    <source>
        <dbReference type="Proteomes" id="UP000242561"/>
    </source>
</evidence>
<evidence type="ECO:0000256" key="2">
    <source>
        <dbReference type="ARBA" id="ARBA00022679"/>
    </source>
</evidence>
<accession>A0A1L3J8P5</accession>
<feature type="domain" description="Phospholipid/glycerol acyltransferase" evidence="4">
    <location>
        <begin position="70"/>
        <end position="184"/>
    </location>
</feature>
<evidence type="ECO:0000259" key="4">
    <source>
        <dbReference type="SMART" id="SM00563"/>
    </source>
</evidence>
<dbReference type="PANTHER" id="PTHR10434:SF40">
    <property type="entry name" value="1-ACYL-SN-GLYCEROL-3-PHOSPHATE ACYLTRANSFERASE"/>
    <property type="match status" value="1"/>
</dbReference>
<name>A0A1L3J8P5_9SPHN</name>
<keyword evidence="3 5" id="KW-0012">Acyltransferase</keyword>
<evidence type="ECO:0000256" key="1">
    <source>
        <dbReference type="ARBA" id="ARBA00005189"/>
    </source>
</evidence>
<dbReference type="SMART" id="SM00563">
    <property type="entry name" value="PlsC"/>
    <property type="match status" value="1"/>
</dbReference>
<dbReference type="KEGG" id="sphl:LPB140_00110"/>
<dbReference type="Pfam" id="PF01553">
    <property type="entry name" value="Acyltransferase"/>
    <property type="match status" value="1"/>
</dbReference>
<dbReference type="RefSeq" id="WP_072558153.1">
    <property type="nucleotide sequence ID" value="NZ_CP018154.1"/>
</dbReference>
<dbReference type="Proteomes" id="UP000242561">
    <property type="component" value="Chromosome"/>
</dbReference>
<evidence type="ECO:0000256" key="3">
    <source>
        <dbReference type="ARBA" id="ARBA00023315"/>
    </source>
</evidence>
<dbReference type="GO" id="GO:0003841">
    <property type="term" value="F:1-acylglycerol-3-phosphate O-acyltransferase activity"/>
    <property type="evidence" value="ECO:0007669"/>
    <property type="project" value="TreeGrafter"/>
</dbReference>
<comment type="pathway">
    <text evidence="1">Lipid metabolism.</text>
</comment>
<dbReference type="OrthoDB" id="5290997at2"/>
<dbReference type="SUPFAM" id="SSF69593">
    <property type="entry name" value="Glycerol-3-phosphate (1)-acyltransferase"/>
    <property type="match status" value="1"/>
</dbReference>
<keyword evidence="6" id="KW-1185">Reference proteome</keyword>
<dbReference type="PANTHER" id="PTHR10434">
    <property type="entry name" value="1-ACYL-SN-GLYCEROL-3-PHOSPHATE ACYLTRANSFERASE"/>
    <property type="match status" value="1"/>
</dbReference>
<sequence length="236" mass="26627">MLRWMRTLLFRILFIIGSVPYVVLAFATMRIWPWGQAKIVRGWSKYHLFIVRWILGIKLVVKGQLTPGPVLYVVKHESMFETVDTLRFFDWPAVIAKKELFAIPLWGRAARSYGMIEADREGGAKALRRMMEAAKAAIAQGRPIILFPEGTRVKTGEMPPLQSGFAGLYKMLKLPVVPIALDSGKLMPRTGPWSSGVLTYHICEMIPAGLPREEAEARVYAAINHFNISKSDTQNI</sequence>
<protein>
    <submittedName>
        <fullName evidence="5">1-acyl-sn-glycerol-3-phosphate acyltransferase</fullName>
    </submittedName>
</protein>
<proteinExistence type="predicted"/>
<dbReference type="CDD" id="cd07989">
    <property type="entry name" value="LPLAT_AGPAT-like"/>
    <property type="match status" value="1"/>
</dbReference>
<keyword evidence="2 5" id="KW-0808">Transferase</keyword>
<evidence type="ECO:0000313" key="5">
    <source>
        <dbReference type="EMBL" id="APG61506.1"/>
    </source>
</evidence>
<gene>
    <name evidence="5" type="ORF">LPB140_00110</name>
</gene>
<dbReference type="AlphaFoldDB" id="A0A1L3J8P5"/>
<dbReference type="STRING" id="1913578.LPB140_00110"/>
<organism evidence="5 6">
    <name type="scientific">Sphingorhabdus lutea</name>
    <dbReference type="NCBI Taxonomy" id="1913578"/>
    <lineage>
        <taxon>Bacteria</taxon>
        <taxon>Pseudomonadati</taxon>
        <taxon>Pseudomonadota</taxon>
        <taxon>Alphaproteobacteria</taxon>
        <taxon>Sphingomonadales</taxon>
        <taxon>Sphingomonadaceae</taxon>
        <taxon>Sphingorhabdus</taxon>
    </lineage>
</organism>
<dbReference type="GO" id="GO:0006654">
    <property type="term" value="P:phosphatidic acid biosynthetic process"/>
    <property type="evidence" value="ECO:0007669"/>
    <property type="project" value="TreeGrafter"/>
</dbReference>
<reference evidence="5 6" key="1">
    <citation type="submission" date="2016-11" db="EMBL/GenBank/DDBJ databases">
        <title>Sphingorhabdus sp. LPB0140, isolated from marine environment.</title>
        <authorList>
            <person name="Kim E."/>
            <person name="Yi H."/>
        </authorList>
    </citation>
    <scope>NUCLEOTIDE SEQUENCE [LARGE SCALE GENOMIC DNA]</scope>
    <source>
        <strain evidence="5 6">LPB0140</strain>
    </source>
</reference>
<dbReference type="InterPro" id="IPR002123">
    <property type="entry name" value="Plipid/glycerol_acylTrfase"/>
</dbReference>